<keyword evidence="4" id="KW-0963">Cytoplasm</keyword>
<keyword evidence="4 6" id="KW-0808">Transferase</keyword>
<dbReference type="PROSITE" id="PS50126">
    <property type="entry name" value="S1"/>
    <property type="match status" value="1"/>
</dbReference>
<dbReference type="PANTHER" id="PTHR12709">
    <property type="entry name" value="DNA-DIRECTED RNA POLYMERASE II, III"/>
    <property type="match status" value="1"/>
</dbReference>
<dbReference type="EMBL" id="JADEZV010000002">
    <property type="protein sequence ID" value="MBE9391047.1"/>
    <property type="molecule type" value="Genomic_DNA"/>
</dbReference>
<dbReference type="GO" id="GO:0006352">
    <property type="term" value="P:DNA-templated transcription initiation"/>
    <property type="evidence" value="ECO:0007669"/>
    <property type="project" value="InterPro"/>
</dbReference>
<dbReference type="InterPro" id="IPR045113">
    <property type="entry name" value="Rpb7-like"/>
</dbReference>
<comment type="domain">
    <text evidence="4">Forms 2 domains with an elongated structure; Rpo4 packs into the hinge region between the 2 domains.</text>
</comment>
<feature type="domain" description="S1 motif" evidence="5">
    <location>
        <begin position="82"/>
        <end position="165"/>
    </location>
</feature>
<reference evidence="6" key="2">
    <citation type="journal article" date="2020" name="mSystems">
        <title>Genome- and Community-Level Interaction Insights into Carbon Utilization and Element Cycling Functions of Hydrothermarchaeota in Hydrothermal Sediment.</title>
        <authorList>
            <person name="Zhou Z."/>
            <person name="Liu Y."/>
            <person name="Xu W."/>
            <person name="Pan J."/>
            <person name="Luo Z.H."/>
            <person name="Li M."/>
        </authorList>
    </citation>
    <scope>NUCLEOTIDE SEQUENCE [LARGE SCALE GENOMIC DNA]</scope>
    <source>
        <strain evidence="6">SpSt-1261</strain>
    </source>
</reference>
<dbReference type="InterPro" id="IPR005576">
    <property type="entry name" value="Rpb7-like_N"/>
</dbReference>
<proteinExistence type="inferred from homology"/>
<evidence type="ECO:0000313" key="6">
    <source>
        <dbReference type="EMBL" id="HEW63543.1"/>
    </source>
</evidence>
<keyword evidence="3 4" id="KW-0804">Transcription</keyword>
<dbReference type="AlphaFoldDB" id="A0A2J6N3Z8"/>
<evidence type="ECO:0000256" key="4">
    <source>
        <dbReference type="HAMAP-Rule" id="MF_00865"/>
    </source>
</evidence>
<dbReference type="GO" id="GO:0005737">
    <property type="term" value="C:cytoplasm"/>
    <property type="evidence" value="ECO:0007669"/>
    <property type="project" value="UniProtKB-SubCell"/>
</dbReference>
<dbReference type="InterPro" id="IPR046399">
    <property type="entry name" value="RNApol_Rpo7"/>
</dbReference>
<evidence type="ECO:0000313" key="8">
    <source>
        <dbReference type="EMBL" id="PMB76071.1"/>
    </source>
</evidence>
<gene>
    <name evidence="4" type="primary">rpo7</name>
    <name evidence="4" type="synonym">rpoE</name>
    <name evidence="8" type="ORF">C0188_00150</name>
    <name evidence="6" type="ORF">ENO39_00570</name>
    <name evidence="7" type="ORF">IOK49_03005</name>
</gene>
<comment type="caution">
    <text evidence="8">The sequence shown here is derived from an EMBL/GenBank/DDBJ whole genome shotgun (WGS) entry which is preliminary data.</text>
</comment>
<accession>A0A2J6N3Z8</accession>
<keyword evidence="2 4" id="KW-0240">DNA-directed RNA polymerase</keyword>
<dbReference type="NCBIfam" id="TIGR00448">
    <property type="entry name" value="rpoE"/>
    <property type="match status" value="1"/>
</dbReference>
<dbReference type="InterPro" id="IPR003029">
    <property type="entry name" value="S1_domain"/>
</dbReference>
<dbReference type="EC" id="2.7.7.6" evidence="4"/>
<evidence type="ECO:0000313" key="7">
    <source>
        <dbReference type="EMBL" id="MBE9391047.1"/>
    </source>
</evidence>
<comment type="subcellular location">
    <subcellularLocation>
        <location evidence="4">Cytoplasm</location>
    </subcellularLocation>
</comment>
<dbReference type="EMBL" id="PNIM01000001">
    <property type="protein sequence ID" value="PMB76071.1"/>
    <property type="molecule type" value="Genomic_DNA"/>
</dbReference>
<dbReference type="SMART" id="SM00316">
    <property type="entry name" value="S1"/>
    <property type="match status" value="1"/>
</dbReference>
<dbReference type="NCBIfam" id="NF006333">
    <property type="entry name" value="PRK08563.1"/>
    <property type="match status" value="1"/>
</dbReference>
<organism evidence="8 9">
    <name type="scientific">Fervidicoccus fontis</name>
    <dbReference type="NCBI Taxonomy" id="683846"/>
    <lineage>
        <taxon>Archaea</taxon>
        <taxon>Thermoproteota</taxon>
        <taxon>Thermoprotei</taxon>
        <taxon>Fervidicoccales</taxon>
        <taxon>Fervidicoccaceae</taxon>
        <taxon>Fervidicoccus</taxon>
    </lineage>
</organism>
<sequence>MFLRSRVKDILRIPPERMNEDLDKVASEILNQYYSGYYDDELGIIIGVEKAKVDPFGKIVHGDGASYHNVEASIISMKPLMHEVVEGFVTDVKDYGLFIRIGPIDGFVHKSQISDEYVEYDSSREAFILKNSNRIIERGDIVRARIIALSFSTEKKEIRVQLTMRQPYLGKTVEG</sequence>
<dbReference type="CDD" id="cd04460">
    <property type="entry name" value="S1_RpoE"/>
    <property type="match status" value="1"/>
</dbReference>
<dbReference type="GO" id="GO:0003677">
    <property type="term" value="F:DNA binding"/>
    <property type="evidence" value="ECO:0007669"/>
    <property type="project" value="InterPro"/>
</dbReference>
<reference evidence="8 9" key="1">
    <citation type="submission" date="2018-01" db="EMBL/GenBank/DDBJ databases">
        <title>Metagenomic assembled genomes from two thermal pools in the Uzon Caldera, Kamchatka, Russia.</title>
        <authorList>
            <person name="Wilkins L."/>
            <person name="Ettinger C."/>
        </authorList>
    </citation>
    <scope>NUCLEOTIDE SEQUENCE [LARGE SCALE GENOMIC DNA]</scope>
    <source>
        <strain evidence="8">ZAV-06</strain>
    </source>
</reference>
<dbReference type="PANTHER" id="PTHR12709:SF4">
    <property type="entry name" value="DNA-DIRECTED RNA POLYMERASE II SUBUNIT RPB7"/>
    <property type="match status" value="1"/>
</dbReference>
<dbReference type="Pfam" id="PF00575">
    <property type="entry name" value="S1"/>
    <property type="match status" value="1"/>
</dbReference>
<dbReference type="Pfam" id="PF03876">
    <property type="entry name" value="SHS2_Rpb7-N"/>
    <property type="match status" value="1"/>
</dbReference>
<dbReference type="RefSeq" id="WP_148683535.1">
    <property type="nucleotide sequence ID" value="NZ_DSFH01000014.1"/>
</dbReference>
<comment type="function">
    <text evidence="4">DNA-dependent RNA polymerase (RNAP) catalyzes the transcription of DNA into RNA using the four ribonucleoside triphosphates as substrates.</text>
</comment>
<dbReference type="GO" id="GO:0003899">
    <property type="term" value="F:DNA-directed RNA polymerase activity"/>
    <property type="evidence" value="ECO:0007669"/>
    <property type="project" value="UniProtKB-UniRule"/>
</dbReference>
<comment type="subunit">
    <text evidence="4">Part of the RNA polymerase complex. Forms a stalk with Rpo4 that extends from the main structure.</text>
</comment>
<dbReference type="GeneID" id="12449516"/>
<comment type="catalytic activity">
    <reaction evidence="4">
        <text>RNA(n) + a ribonucleoside 5'-triphosphate = RNA(n+1) + diphosphate</text>
        <dbReference type="Rhea" id="RHEA:21248"/>
        <dbReference type="Rhea" id="RHEA-COMP:14527"/>
        <dbReference type="Rhea" id="RHEA-COMP:17342"/>
        <dbReference type="ChEBI" id="CHEBI:33019"/>
        <dbReference type="ChEBI" id="CHEBI:61557"/>
        <dbReference type="ChEBI" id="CHEBI:140395"/>
        <dbReference type="EC" id="2.7.7.6"/>
    </reaction>
</comment>
<dbReference type="Gene3D" id="3.30.1490.120">
    <property type="entry name" value="RNA polymerase Rpb7-like, N-terminal domain"/>
    <property type="match status" value="1"/>
</dbReference>
<reference evidence="7" key="3">
    <citation type="submission" date="2020-10" db="EMBL/GenBank/DDBJ databases">
        <title>Fervidococcus fontis strain 3639Fd - the first crenarchaeon capable of growth on lipids.</title>
        <authorList>
            <person name="Kochetkova T.V."/>
            <person name="Elcheninov A.G."/>
            <person name="Toschakov S.V."/>
            <person name="Kublanov I.V."/>
        </authorList>
    </citation>
    <scope>NUCLEOTIDE SEQUENCE</scope>
    <source>
        <strain evidence="7">3639Fd</strain>
    </source>
</reference>
<evidence type="ECO:0000256" key="1">
    <source>
        <dbReference type="ARBA" id="ARBA00009307"/>
    </source>
</evidence>
<name>A0A2J6N3Z8_9CREN</name>
<dbReference type="InterPro" id="IPR012340">
    <property type="entry name" value="NA-bd_OB-fold"/>
</dbReference>
<dbReference type="EMBL" id="DSFH01000014">
    <property type="protein sequence ID" value="HEW63543.1"/>
    <property type="molecule type" value="Genomic_DNA"/>
</dbReference>
<dbReference type="InterPro" id="IPR036898">
    <property type="entry name" value="RNA_pol_Rpb7-like_N_sf"/>
</dbReference>
<dbReference type="Gene3D" id="2.40.50.140">
    <property type="entry name" value="Nucleic acid-binding proteins"/>
    <property type="match status" value="1"/>
</dbReference>
<dbReference type="Proteomes" id="UP000886076">
    <property type="component" value="Unassembled WGS sequence"/>
</dbReference>
<dbReference type="HAMAP" id="MF_00865">
    <property type="entry name" value="RNApol_arch_Rpo7"/>
    <property type="match status" value="1"/>
</dbReference>
<protein>
    <recommendedName>
        <fullName evidence="4">DNA-directed RNA polymerase subunit Rpo7</fullName>
        <ecNumber evidence="4">2.7.7.6</ecNumber>
    </recommendedName>
    <alternativeName>
        <fullName evidence="4">DNA-directed RNA polymerase subunit E</fullName>
    </alternativeName>
</protein>
<dbReference type="InterPro" id="IPR004519">
    <property type="entry name" value="RNAP_E/RPC8"/>
</dbReference>
<comment type="similarity">
    <text evidence="1 4">Belongs to the eukaryotic RPB7/RPC8 RNA polymerase subunit family.</text>
</comment>
<evidence type="ECO:0000256" key="2">
    <source>
        <dbReference type="ARBA" id="ARBA00022478"/>
    </source>
</evidence>
<evidence type="ECO:0000256" key="3">
    <source>
        <dbReference type="ARBA" id="ARBA00023163"/>
    </source>
</evidence>
<dbReference type="Proteomes" id="UP000237153">
    <property type="component" value="Unassembled WGS sequence"/>
</dbReference>
<keyword evidence="4 6" id="KW-0548">Nucleotidyltransferase</keyword>
<dbReference type="SUPFAM" id="SSF50249">
    <property type="entry name" value="Nucleic acid-binding proteins"/>
    <property type="match status" value="1"/>
</dbReference>
<dbReference type="Proteomes" id="UP000652307">
    <property type="component" value="Unassembled WGS sequence"/>
</dbReference>
<dbReference type="SUPFAM" id="SSF88798">
    <property type="entry name" value="N-terminal, heterodimerisation domain of RBP7 (RpoE)"/>
    <property type="match status" value="1"/>
</dbReference>
<evidence type="ECO:0000259" key="5">
    <source>
        <dbReference type="PROSITE" id="PS50126"/>
    </source>
</evidence>
<dbReference type="GO" id="GO:0000428">
    <property type="term" value="C:DNA-directed RNA polymerase complex"/>
    <property type="evidence" value="ECO:0007669"/>
    <property type="project" value="UniProtKB-KW"/>
</dbReference>
<evidence type="ECO:0000313" key="9">
    <source>
        <dbReference type="Proteomes" id="UP000237153"/>
    </source>
</evidence>